<dbReference type="InterPro" id="IPR036056">
    <property type="entry name" value="Fibrinogen-like_C"/>
</dbReference>
<evidence type="ECO:0000313" key="5">
    <source>
        <dbReference type="Proteomes" id="UP001186944"/>
    </source>
</evidence>
<proteinExistence type="predicted"/>
<evidence type="ECO:0000256" key="2">
    <source>
        <dbReference type="SAM" id="MobiDB-lite"/>
    </source>
</evidence>
<dbReference type="PANTHER" id="PTHR19143:SF394">
    <property type="entry name" value="ANGIOPOIETIN-RELATED PROTEIN 3-LIKE"/>
    <property type="match status" value="1"/>
</dbReference>
<reference evidence="4" key="1">
    <citation type="submission" date="2019-08" db="EMBL/GenBank/DDBJ databases">
        <title>The improved chromosome-level genome for the pearl oyster Pinctada fucata martensii using PacBio sequencing and Hi-C.</title>
        <authorList>
            <person name="Zheng Z."/>
        </authorList>
    </citation>
    <scope>NUCLEOTIDE SEQUENCE</scope>
    <source>
        <strain evidence="4">ZZ-2019</strain>
        <tissue evidence="4">Adductor muscle</tissue>
    </source>
</reference>
<dbReference type="InterPro" id="IPR050373">
    <property type="entry name" value="Fibrinogen_C-term_domain"/>
</dbReference>
<dbReference type="InterPro" id="IPR014716">
    <property type="entry name" value="Fibrinogen_a/b/g_C_1"/>
</dbReference>
<organism evidence="4 5">
    <name type="scientific">Pinctada imbricata</name>
    <name type="common">Atlantic pearl-oyster</name>
    <name type="synonym">Pinctada martensii</name>
    <dbReference type="NCBI Taxonomy" id="66713"/>
    <lineage>
        <taxon>Eukaryota</taxon>
        <taxon>Metazoa</taxon>
        <taxon>Spiralia</taxon>
        <taxon>Lophotrochozoa</taxon>
        <taxon>Mollusca</taxon>
        <taxon>Bivalvia</taxon>
        <taxon>Autobranchia</taxon>
        <taxon>Pteriomorphia</taxon>
        <taxon>Pterioida</taxon>
        <taxon>Pterioidea</taxon>
        <taxon>Pteriidae</taxon>
        <taxon>Pinctada</taxon>
    </lineage>
</organism>
<keyword evidence="1" id="KW-1015">Disulfide bond</keyword>
<dbReference type="Proteomes" id="UP001186944">
    <property type="component" value="Unassembled WGS sequence"/>
</dbReference>
<feature type="region of interest" description="Disordered" evidence="2">
    <location>
        <begin position="1"/>
        <end position="28"/>
    </location>
</feature>
<evidence type="ECO:0000313" key="4">
    <source>
        <dbReference type="EMBL" id="KAK3103836.1"/>
    </source>
</evidence>
<name>A0AA88YSB9_PINIB</name>
<evidence type="ECO:0000259" key="3">
    <source>
        <dbReference type="PROSITE" id="PS51406"/>
    </source>
</evidence>
<comment type="caution">
    <text evidence="4">The sequence shown here is derived from an EMBL/GenBank/DDBJ whole genome shotgun (WGS) entry which is preliminary data.</text>
</comment>
<dbReference type="GO" id="GO:0005615">
    <property type="term" value="C:extracellular space"/>
    <property type="evidence" value="ECO:0007669"/>
    <property type="project" value="TreeGrafter"/>
</dbReference>
<feature type="compositionally biased region" description="Basic and acidic residues" evidence="2">
    <location>
        <begin position="1"/>
        <end position="13"/>
    </location>
</feature>
<dbReference type="PANTHER" id="PTHR19143">
    <property type="entry name" value="FIBRINOGEN/TENASCIN/ANGIOPOEITIN"/>
    <property type="match status" value="1"/>
</dbReference>
<feature type="compositionally biased region" description="Polar residues" evidence="2">
    <location>
        <begin position="14"/>
        <end position="26"/>
    </location>
</feature>
<dbReference type="PROSITE" id="PS51406">
    <property type="entry name" value="FIBRINOGEN_C_2"/>
    <property type="match status" value="1"/>
</dbReference>
<dbReference type="InterPro" id="IPR020837">
    <property type="entry name" value="Fibrinogen_CS"/>
</dbReference>
<dbReference type="PROSITE" id="PS00514">
    <property type="entry name" value="FIBRINOGEN_C_1"/>
    <property type="match status" value="1"/>
</dbReference>
<accession>A0AA88YSB9</accession>
<dbReference type="AlphaFoldDB" id="A0AA88YSB9"/>
<sequence>MFMHENKRREEISNKTPLQHQQQNTKIPRCKNTKDEYSTRRKRDTQHVNIKHKRLHINRRDQWATGADFGRPFVTQVANGVVILDYVRTTLSLLQLPRGLEERNDNLHHLTSFKNQRLYIVMTDAISVTRYVTYDNFVIEDESTDYTIRIGAFSGTDVDKFRAGPNWNVDGMKFSTKDVDNDLRSGASCAVQFTGAWWYNDCMTSNLNGQYYTTCSSLPAHDKNCNYWSGTGPMRMTKMMVKRM</sequence>
<dbReference type="EMBL" id="VSWD01000005">
    <property type="protein sequence ID" value="KAK3103836.1"/>
    <property type="molecule type" value="Genomic_DNA"/>
</dbReference>
<protein>
    <recommendedName>
        <fullName evidence="3">Fibrinogen C-terminal domain-containing protein</fullName>
    </recommendedName>
</protein>
<dbReference type="InterPro" id="IPR002181">
    <property type="entry name" value="Fibrinogen_a/b/g_C_dom"/>
</dbReference>
<feature type="domain" description="Fibrinogen C-terminal" evidence="3">
    <location>
        <begin position="104"/>
        <end position="244"/>
    </location>
</feature>
<dbReference type="Pfam" id="PF00147">
    <property type="entry name" value="Fibrinogen_C"/>
    <property type="match status" value="1"/>
</dbReference>
<gene>
    <name evidence="4" type="ORF">FSP39_022305</name>
</gene>
<dbReference type="SUPFAM" id="SSF56496">
    <property type="entry name" value="Fibrinogen C-terminal domain-like"/>
    <property type="match status" value="1"/>
</dbReference>
<dbReference type="SMART" id="SM00186">
    <property type="entry name" value="FBG"/>
    <property type="match status" value="1"/>
</dbReference>
<evidence type="ECO:0000256" key="1">
    <source>
        <dbReference type="ARBA" id="ARBA00023157"/>
    </source>
</evidence>
<keyword evidence="5" id="KW-1185">Reference proteome</keyword>
<dbReference type="Gene3D" id="3.90.215.10">
    <property type="entry name" value="Gamma Fibrinogen, chain A, domain 1"/>
    <property type="match status" value="1"/>
</dbReference>